<dbReference type="EMBL" id="JAFIRR010000054">
    <property type="protein sequence ID" value="MCO6416318.1"/>
    <property type="molecule type" value="Genomic_DNA"/>
</dbReference>
<dbReference type="SUPFAM" id="SSF103025">
    <property type="entry name" value="Folate-binding domain"/>
    <property type="match status" value="1"/>
</dbReference>
<name>A0ABT1D311_9PROT</name>
<gene>
    <name evidence="1" type="ORF">JYK14_09075</name>
</gene>
<sequence>MVEIAPLPSLYRYVLRGDATPLAALGLEAPLLLRAASGGGAHVLALGPDEWWVLAEAPLTWPGRAWATEISAGRAGVSLSGPGAPLLLAEGCPLDLEQFPPGTCTRTLFGKVEILLWRRAEARWHVETARSFALHLTAHLAEARADLQA</sequence>
<proteinExistence type="predicted"/>
<evidence type="ECO:0000313" key="2">
    <source>
        <dbReference type="Proteomes" id="UP001523392"/>
    </source>
</evidence>
<evidence type="ECO:0008006" key="3">
    <source>
        <dbReference type="Google" id="ProtNLM"/>
    </source>
</evidence>
<dbReference type="RefSeq" id="WP_252952928.1">
    <property type="nucleotide sequence ID" value="NZ_JAFIRR010000054.1"/>
</dbReference>
<dbReference type="Gene3D" id="3.30.1360.120">
    <property type="entry name" value="Probable tRNA modification gtpase trme, domain 1"/>
    <property type="match status" value="1"/>
</dbReference>
<accession>A0ABT1D311</accession>
<evidence type="ECO:0000313" key="1">
    <source>
        <dbReference type="EMBL" id="MCO6416318.1"/>
    </source>
</evidence>
<comment type="caution">
    <text evidence="1">The sequence shown here is derived from an EMBL/GenBank/DDBJ whole genome shotgun (WGS) entry which is preliminary data.</text>
</comment>
<keyword evidence="2" id="KW-1185">Reference proteome</keyword>
<dbReference type="Proteomes" id="UP001523392">
    <property type="component" value="Unassembled WGS sequence"/>
</dbReference>
<protein>
    <recommendedName>
        <fullName evidence="3">Sarcosine oxidase subunit gamma</fullName>
    </recommendedName>
</protein>
<dbReference type="Gene3D" id="3.30.70.1520">
    <property type="entry name" value="Heterotetrameric sarcosine oxidase"/>
    <property type="match status" value="1"/>
</dbReference>
<reference evidence="1 2" key="1">
    <citation type="submission" date="2021-12" db="EMBL/GenBank/DDBJ databases">
        <title>Siccirubricoccus leaddurans sp. nov., a high concentration Zn2+ tolerance bacterium.</title>
        <authorList>
            <person name="Cao Y."/>
        </authorList>
    </citation>
    <scope>NUCLEOTIDE SEQUENCE [LARGE SCALE GENOMIC DNA]</scope>
    <source>
        <strain evidence="1 2">KC 17139</strain>
    </source>
</reference>
<organism evidence="1 2">
    <name type="scientific">Siccirubricoccus soli</name>
    <dbReference type="NCBI Taxonomy" id="2899147"/>
    <lineage>
        <taxon>Bacteria</taxon>
        <taxon>Pseudomonadati</taxon>
        <taxon>Pseudomonadota</taxon>
        <taxon>Alphaproteobacteria</taxon>
        <taxon>Acetobacterales</taxon>
        <taxon>Roseomonadaceae</taxon>
        <taxon>Siccirubricoccus</taxon>
    </lineage>
</organism>
<dbReference type="InterPro" id="IPR027266">
    <property type="entry name" value="TrmE/GcvT-like"/>
</dbReference>